<evidence type="ECO:0000256" key="2">
    <source>
        <dbReference type="ARBA" id="ARBA00013855"/>
    </source>
</evidence>
<dbReference type="PIRSF" id="PIRSF038471">
    <property type="entry name" value="MreC"/>
    <property type="match status" value="1"/>
</dbReference>
<dbReference type="Pfam" id="PF04085">
    <property type="entry name" value="MreC"/>
    <property type="match status" value="1"/>
</dbReference>
<evidence type="ECO:0000256" key="3">
    <source>
        <dbReference type="ARBA" id="ARBA00022960"/>
    </source>
</evidence>
<dbReference type="InterPro" id="IPR042175">
    <property type="entry name" value="Cell/Rod_MreC_2"/>
</dbReference>
<feature type="compositionally biased region" description="Acidic residues" evidence="7">
    <location>
        <begin position="285"/>
        <end position="303"/>
    </location>
</feature>
<comment type="function">
    <text evidence="5">Involved in formation and maintenance of cell shape.</text>
</comment>
<comment type="similarity">
    <text evidence="1 5">Belongs to the MreC family.</text>
</comment>
<sequence length="303" mass="33442">MKRRNRFTIPSKYILFALTLLCVGTMSVSFLTDFDGGILNSVSGYVLIPVQKGINAAGGWARSRVDNLADLQQINEENQSLKEQVAELTLENNMLMQERYELQELRDLYNLDSDYSDLNKIAANVIGKDTGNWFNMFIIDKGSSDGIKVDMNVIAGGGLVGIVTKTGPDWAQVRSIIDDMSNVSAMILKNSDLCYVRGDLEMMSEGTLQLNQLRDQNDEVESGDKVVTSYASAKYHKGILIGYVNELAVDSNNLTKSGSITPAVDFEHLSTVLVITDLKQQVDESQADATEEDTLLDETTEAE</sequence>
<dbReference type="Gene3D" id="2.40.10.340">
    <property type="entry name" value="Rod shape-determining protein MreC, domain 1"/>
    <property type="match status" value="1"/>
</dbReference>
<feature type="domain" description="Rod shape-determining protein MreC beta-barrel core" evidence="8">
    <location>
        <begin position="125"/>
        <end position="275"/>
    </location>
</feature>
<gene>
    <name evidence="9" type="primary">mreC</name>
    <name evidence="9" type="ORF">WMO62_03465</name>
</gene>
<evidence type="ECO:0000259" key="8">
    <source>
        <dbReference type="Pfam" id="PF04085"/>
    </source>
</evidence>
<keyword evidence="6" id="KW-0175">Coiled coil</keyword>
<evidence type="ECO:0000256" key="6">
    <source>
        <dbReference type="SAM" id="Coils"/>
    </source>
</evidence>
<proteinExistence type="inferred from homology"/>
<dbReference type="NCBIfam" id="TIGR00219">
    <property type="entry name" value="mreC"/>
    <property type="match status" value="1"/>
</dbReference>
<evidence type="ECO:0000256" key="5">
    <source>
        <dbReference type="PIRNR" id="PIRNR038471"/>
    </source>
</evidence>
<dbReference type="PANTHER" id="PTHR34138">
    <property type="entry name" value="CELL SHAPE-DETERMINING PROTEIN MREC"/>
    <property type="match status" value="1"/>
</dbReference>
<keyword evidence="10" id="KW-1185">Reference proteome</keyword>
<dbReference type="InterPro" id="IPR055342">
    <property type="entry name" value="MreC_beta-barrel_core"/>
</dbReference>
<dbReference type="InterPro" id="IPR007221">
    <property type="entry name" value="MreC"/>
</dbReference>
<dbReference type="PANTHER" id="PTHR34138:SF1">
    <property type="entry name" value="CELL SHAPE-DETERMINING PROTEIN MREC"/>
    <property type="match status" value="1"/>
</dbReference>
<evidence type="ECO:0000313" key="10">
    <source>
        <dbReference type="Proteomes" id="UP001470288"/>
    </source>
</evidence>
<evidence type="ECO:0000313" key="9">
    <source>
        <dbReference type="EMBL" id="MEQ2577901.1"/>
    </source>
</evidence>
<feature type="coiled-coil region" evidence="6">
    <location>
        <begin position="64"/>
        <end position="98"/>
    </location>
</feature>
<organism evidence="9 10">
    <name type="scientific">Hominiventricola aquisgranensis</name>
    <dbReference type="NCBI Taxonomy" id="3133164"/>
    <lineage>
        <taxon>Bacteria</taxon>
        <taxon>Bacillati</taxon>
        <taxon>Bacillota</taxon>
        <taxon>Clostridia</taxon>
        <taxon>Lachnospirales</taxon>
        <taxon>Lachnospiraceae</taxon>
        <taxon>Hominiventricola</taxon>
    </lineage>
</organism>
<dbReference type="Proteomes" id="UP001470288">
    <property type="component" value="Unassembled WGS sequence"/>
</dbReference>
<keyword evidence="3 5" id="KW-0133">Cell shape</keyword>
<feature type="region of interest" description="Disordered" evidence="7">
    <location>
        <begin position="283"/>
        <end position="303"/>
    </location>
</feature>
<reference evidence="9 10" key="1">
    <citation type="submission" date="2024-03" db="EMBL/GenBank/DDBJ databases">
        <title>Human intestinal bacterial collection.</title>
        <authorList>
            <person name="Pauvert C."/>
            <person name="Hitch T.C.A."/>
            <person name="Clavel T."/>
        </authorList>
    </citation>
    <scope>NUCLEOTIDE SEQUENCE [LARGE SCALE GENOMIC DNA]</scope>
    <source>
        <strain evidence="9 10">CLA-AA-H78B</strain>
    </source>
</reference>
<protein>
    <recommendedName>
        <fullName evidence="2 5">Cell shape-determining protein MreC</fullName>
    </recommendedName>
    <alternativeName>
        <fullName evidence="4 5">Cell shape protein MreC</fullName>
    </alternativeName>
</protein>
<dbReference type="RefSeq" id="WP_349143813.1">
    <property type="nucleotide sequence ID" value="NZ_JBBMFC010000004.1"/>
</dbReference>
<dbReference type="Gene3D" id="2.40.10.350">
    <property type="entry name" value="Rod shape-determining protein MreC, domain 2"/>
    <property type="match status" value="1"/>
</dbReference>
<evidence type="ECO:0000256" key="1">
    <source>
        <dbReference type="ARBA" id="ARBA00009369"/>
    </source>
</evidence>
<evidence type="ECO:0000256" key="7">
    <source>
        <dbReference type="SAM" id="MobiDB-lite"/>
    </source>
</evidence>
<dbReference type="EMBL" id="JBBMFC010000004">
    <property type="protein sequence ID" value="MEQ2577901.1"/>
    <property type="molecule type" value="Genomic_DNA"/>
</dbReference>
<dbReference type="InterPro" id="IPR042177">
    <property type="entry name" value="Cell/Rod_1"/>
</dbReference>
<evidence type="ECO:0000256" key="4">
    <source>
        <dbReference type="ARBA" id="ARBA00032089"/>
    </source>
</evidence>
<accession>A0ABV1HYW0</accession>
<name>A0ABV1HYW0_9FIRM</name>
<comment type="caution">
    <text evidence="9">The sequence shown here is derived from an EMBL/GenBank/DDBJ whole genome shotgun (WGS) entry which is preliminary data.</text>
</comment>